<protein>
    <submittedName>
        <fullName evidence="1">Uncharacterized protein</fullName>
    </submittedName>
</protein>
<name>A0A4R6FN45_9SPHN</name>
<comment type="caution">
    <text evidence="1">The sequence shown here is derived from an EMBL/GenBank/DDBJ whole genome shotgun (WGS) entry which is preliminary data.</text>
</comment>
<dbReference type="Proteomes" id="UP000295493">
    <property type="component" value="Unassembled WGS sequence"/>
</dbReference>
<sequence length="60" mass="6716">MATETLPRPISPTAIWRERDRSMFIVLSDGTVGKVSEDEALELALSIVWALSPETRKEQS</sequence>
<reference evidence="1 2" key="1">
    <citation type="submission" date="2019-03" db="EMBL/GenBank/DDBJ databases">
        <title>Genomic Encyclopedia of Type Strains, Phase IV (KMG-IV): sequencing the most valuable type-strain genomes for metagenomic binning, comparative biology and taxonomic classification.</title>
        <authorList>
            <person name="Goeker M."/>
        </authorList>
    </citation>
    <scope>NUCLEOTIDE SEQUENCE [LARGE SCALE GENOMIC DNA]</scope>
    <source>
        <strain evidence="1 2">DSM 25059</strain>
    </source>
</reference>
<dbReference type="RefSeq" id="WP_133495544.1">
    <property type="nucleotide sequence ID" value="NZ_BMLU01000005.1"/>
</dbReference>
<keyword evidence="2" id="KW-1185">Reference proteome</keyword>
<dbReference type="EMBL" id="SNWD01000005">
    <property type="protein sequence ID" value="TDN83012.1"/>
    <property type="molecule type" value="Genomic_DNA"/>
</dbReference>
<proteinExistence type="predicted"/>
<accession>A0A4R6FN45</accession>
<evidence type="ECO:0000313" key="1">
    <source>
        <dbReference type="EMBL" id="TDN83012.1"/>
    </source>
</evidence>
<gene>
    <name evidence="1" type="ORF">EV664_105210</name>
</gene>
<organism evidence="1 2">
    <name type="scientific">Stakelama pacifica</name>
    <dbReference type="NCBI Taxonomy" id="517720"/>
    <lineage>
        <taxon>Bacteria</taxon>
        <taxon>Pseudomonadati</taxon>
        <taxon>Pseudomonadota</taxon>
        <taxon>Alphaproteobacteria</taxon>
        <taxon>Sphingomonadales</taxon>
        <taxon>Sphingomonadaceae</taxon>
        <taxon>Stakelama</taxon>
    </lineage>
</organism>
<dbReference type="AlphaFoldDB" id="A0A4R6FN45"/>
<evidence type="ECO:0000313" key="2">
    <source>
        <dbReference type="Proteomes" id="UP000295493"/>
    </source>
</evidence>